<dbReference type="Proteomes" id="UP000076502">
    <property type="component" value="Unassembled WGS sequence"/>
</dbReference>
<dbReference type="GO" id="GO:0005615">
    <property type="term" value="C:extracellular space"/>
    <property type="evidence" value="ECO:0007669"/>
    <property type="project" value="TreeGrafter"/>
</dbReference>
<evidence type="ECO:0000256" key="5">
    <source>
        <dbReference type="SAM" id="SignalP"/>
    </source>
</evidence>
<evidence type="ECO:0000256" key="2">
    <source>
        <dbReference type="ARBA" id="ARBA00008098"/>
    </source>
</evidence>
<keyword evidence="4 5" id="KW-0732">Signal</keyword>
<dbReference type="PANTHER" id="PTHR11857">
    <property type="entry name" value="ODORANT BINDING PROTEIN-RELATED"/>
    <property type="match status" value="1"/>
</dbReference>
<evidence type="ECO:0000313" key="7">
    <source>
        <dbReference type="Proteomes" id="UP000076502"/>
    </source>
</evidence>
<evidence type="ECO:0000256" key="3">
    <source>
        <dbReference type="ARBA" id="ARBA00022525"/>
    </source>
</evidence>
<dbReference type="EMBL" id="KQ434778">
    <property type="protein sequence ID" value="KZC04404.1"/>
    <property type="molecule type" value="Genomic_DNA"/>
</dbReference>
<evidence type="ECO:0000313" key="6">
    <source>
        <dbReference type="EMBL" id="KZC04404.1"/>
    </source>
</evidence>
<comment type="subcellular location">
    <subcellularLocation>
        <location evidence="1">Secreted</location>
    </subcellularLocation>
</comment>
<dbReference type="SUPFAM" id="SSF47565">
    <property type="entry name" value="Insect pheromone/odorant-binding proteins"/>
    <property type="match status" value="1"/>
</dbReference>
<dbReference type="InterPro" id="IPR036728">
    <property type="entry name" value="PBP_GOBP_sf"/>
</dbReference>
<dbReference type="OrthoDB" id="5978988at2759"/>
<dbReference type="CDD" id="cd23992">
    <property type="entry name" value="PBP_GOBP"/>
    <property type="match status" value="1"/>
</dbReference>
<dbReference type="PANTHER" id="PTHR11857:SF43">
    <property type="entry name" value="GEO07291P1-RELATED"/>
    <property type="match status" value="1"/>
</dbReference>
<feature type="signal peptide" evidence="5">
    <location>
        <begin position="1"/>
        <end position="22"/>
    </location>
</feature>
<keyword evidence="7" id="KW-1185">Reference proteome</keyword>
<reference evidence="6 7" key="1">
    <citation type="submission" date="2015-07" db="EMBL/GenBank/DDBJ databases">
        <title>The genome of Dufourea novaeangliae.</title>
        <authorList>
            <person name="Pan H."/>
            <person name="Kapheim K."/>
        </authorList>
    </citation>
    <scope>NUCLEOTIDE SEQUENCE [LARGE SCALE GENOMIC DNA]</scope>
    <source>
        <strain evidence="6">0120121106</strain>
        <tissue evidence="6">Whole body</tissue>
    </source>
</reference>
<dbReference type="OMA" id="DSQNIMH"/>
<evidence type="ECO:0000256" key="4">
    <source>
        <dbReference type="ARBA" id="ARBA00022729"/>
    </source>
</evidence>
<dbReference type="SMART" id="SM00708">
    <property type="entry name" value="PhBP"/>
    <property type="match status" value="1"/>
</dbReference>
<proteinExistence type="inferred from homology"/>
<dbReference type="GO" id="GO:0005549">
    <property type="term" value="F:odorant binding"/>
    <property type="evidence" value="ECO:0007669"/>
    <property type="project" value="InterPro"/>
</dbReference>
<dbReference type="Pfam" id="PF01395">
    <property type="entry name" value="PBP_GOBP"/>
    <property type="match status" value="1"/>
</dbReference>
<protein>
    <submittedName>
        <fullName evidence="6">Pheromone-binding protein-related protein 1</fullName>
    </submittedName>
</protein>
<dbReference type="GO" id="GO:0007608">
    <property type="term" value="P:sensory perception of smell"/>
    <property type="evidence" value="ECO:0007669"/>
    <property type="project" value="TreeGrafter"/>
</dbReference>
<dbReference type="STRING" id="178035.A0A154NZB2"/>
<name>A0A154NZB2_DUFNO</name>
<dbReference type="InterPro" id="IPR006170">
    <property type="entry name" value="PBP/GOBP"/>
</dbReference>
<evidence type="ECO:0000256" key="1">
    <source>
        <dbReference type="ARBA" id="ARBA00004613"/>
    </source>
</evidence>
<organism evidence="6 7">
    <name type="scientific">Dufourea novaeangliae</name>
    <name type="common">Sweat bee</name>
    <dbReference type="NCBI Taxonomy" id="178035"/>
    <lineage>
        <taxon>Eukaryota</taxon>
        <taxon>Metazoa</taxon>
        <taxon>Ecdysozoa</taxon>
        <taxon>Arthropoda</taxon>
        <taxon>Hexapoda</taxon>
        <taxon>Insecta</taxon>
        <taxon>Pterygota</taxon>
        <taxon>Neoptera</taxon>
        <taxon>Endopterygota</taxon>
        <taxon>Hymenoptera</taxon>
        <taxon>Apocrita</taxon>
        <taxon>Aculeata</taxon>
        <taxon>Apoidea</taxon>
        <taxon>Anthophila</taxon>
        <taxon>Halictidae</taxon>
        <taxon>Rophitinae</taxon>
        <taxon>Dufourea</taxon>
    </lineage>
</organism>
<feature type="chain" id="PRO_5007599155" evidence="5">
    <location>
        <begin position="23"/>
        <end position="141"/>
    </location>
</feature>
<dbReference type="AlphaFoldDB" id="A0A154NZB2"/>
<accession>A0A154NZB2</accession>
<comment type="similarity">
    <text evidence="2">Belongs to the PBP/GOBP family.</text>
</comment>
<sequence length="141" mass="15457">MDTKHCLLFLGLVCVQAALVSAVPDWVPPEIIEMVQEDKARCMGEHGTQEAQIQEVSAGNLINDKSITCYMYCLMEAFSLVDEDANLETEMLLGILPENLQATAADIMGKCTPTSGSDNCEKIFNLAKCVQAAVPELWFII</sequence>
<dbReference type="Gene3D" id="1.10.238.20">
    <property type="entry name" value="Pheromone/general odorant binding protein domain"/>
    <property type="match status" value="1"/>
</dbReference>
<keyword evidence="3" id="KW-0964">Secreted</keyword>
<gene>
    <name evidence="6" type="ORF">WN55_02766</name>
</gene>